<reference evidence="3" key="1">
    <citation type="submission" date="2013-04" db="EMBL/GenBank/DDBJ databases">
        <authorList>
            <person name="Qu J."/>
            <person name="Murali S.C."/>
            <person name="Bandaranaike D."/>
            <person name="Bellair M."/>
            <person name="Blankenburg K."/>
            <person name="Chao H."/>
            <person name="Dinh H."/>
            <person name="Doddapaneni H."/>
            <person name="Downs B."/>
            <person name="Dugan-Rocha S."/>
            <person name="Elkadiri S."/>
            <person name="Gnanaolivu R.D."/>
            <person name="Hernandez B."/>
            <person name="Javaid M."/>
            <person name="Jayaseelan J.C."/>
            <person name="Lee S."/>
            <person name="Li M."/>
            <person name="Ming W."/>
            <person name="Munidasa M."/>
            <person name="Muniz J."/>
            <person name="Nguyen L."/>
            <person name="Ongeri F."/>
            <person name="Osuji N."/>
            <person name="Pu L.-L."/>
            <person name="Puazo M."/>
            <person name="Qu C."/>
            <person name="Quiroz J."/>
            <person name="Raj R."/>
            <person name="Weissenberger G."/>
            <person name="Xin Y."/>
            <person name="Zou X."/>
            <person name="Han Y."/>
            <person name="Richards S."/>
            <person name="Worley K."/>
            <person name="Muzny D."/>
            <person name="Gibbs R."/>
        </authorList>
    </citation>
    <scope>NUCLEOTIDE SEQUENCE</scope>
    <source>
        <strain evidence="3">Sampled in the wild</strain>
    </source>
</reference>
<evidence type="ECO:0000259" key="2">
    <source>
        <dbReference type="Pfam" id="PF13843"/>
    </source>
</evidence>
<dbReference type="PANTHER" id="PTHR47055">
    <property type="entry name" value="DDE_TNP_1_7 DOMAIN-CONTAINING PROTEIN"/>
    <property type="match status" value="1"/>
</dbReference>
<evidence type="ECO:0000256" key="1">
    <source>
        <dbReference type="SAM" id="MobiDB-lite"/>
    </source>
</evidence>
<evidence type="ECO:0000313" key="4">
    <source>
        <dbReference type="Proteomes" id="UP000792457"/>
    </source>
</evidence>
<feature type="region of interest" description="Disordered" evidence="1">
    <location>
        <begin position="45"/>
        <end position="64"/>
    </location>
</feature>
<dbReference type="EMBL" id="KZ308620">
    <property type="protein sequence ID" value="KAG8232458.1"/>
    <property type="molecule type" value="Genomic_DNA"/>
</dbReference>
<protein>
    <recommendedName>
        <fullName evidence="2">PiggyBac transposable element-derived protein domain-containing protein</fullName>
    </recommendedName>
</protein>
<dbReference type="Pfam" id="PF13843">
    <property type="entry name" value="DDE_Tnp_1_7"/>
    <property type="match status" value="1"/>
</dbReference>
<dbReference type="OrthoDB" id="6675168at2759"/>
<feature type="domain" description="PiggyBac transposable element-derived protein" evidence="2">
    <location>
        <begin position="114"/>
        <end position="236"/>
    </location>
</feature>
<dbReference type="InterPro" id="IPR052638">
    <property type="entry name" value="PiggyBac_TE-derived"/>
</dbReference>
<dbReference type="GO" id="GO:0043565">
    <property type="term" value="F:sequence-specific DNA binding"/>
    <property type="evidence" value="ECO:0007669"/>
    <property type="project" value="TreeGrafter"/>
</dbReference>
<sequence>MVSEQYFHAERRSVDLQGSLSLEEALRILAEDEDSEVEVADVFISPPEGNELTDEDSADEDKGGLVDNLTGRQLQAEAEIRLTSNERICAREEGRIGKTIRRKWVMGSMECVGNNTKLEKNDKFYKVRPMMRKIKQKYLQHFVPSQYLDYDEAMIKYYGRHSCKQFIRGRFGYKAWGLNTDTGYLVNFDFYQGINPFNNEAHKGAVGKAAAPLLAMLEEIPNKELPNSIFFDNLFTGLYAK</sequence>
<evidence type="ECO:0000313" key="3">
    <source>
        <dbReference type="EMBL" id="KAG8232458.1"/>
    </source>
</evidence>
<dbReference type="PANTHER" id="PTHR47055:SF3">
    <property type="entry name" value="PHORBOL-ESTER_DAG-TYPE DOMAIN-CONTAINING PROTEIN"/>
    <property type="match status" value="1"/>
</dbReference>
<organism evidence="3 4">
    <name type="scientific">Ladona fulva</name>
    <name type="common">Scarce chaser dragonfly</name>
    <name type="synonym">Libellula fulva</name>
    <dbReference type="NCBI Taxonomy" id="123851"/>
    <lineage>
        <taxon>Eukaryota</taxon>
        <taxon>Metazoa</taxon>
        <taxon>Ecdysozoa</taxon>
        <taxon>Arthropoda</taxon>
        <taxon>Hexapoda</taxon>
        <taxon>Insecta</taxon>
        <taxon>Pterygota</taxon>
        <taxon>Palaeoptera</taxon>
        <taxon>Odonata</taxon>
        <taxon>Epiprocta</taxon>
        <taxon>Anisoptera</taxon>
        <taxon>Libelluloidea</taxon>
        <taxon>Libellulidae</taxon>
        <taxon>Ladona</taxon>
    </lineage>
</organism>
<gene>
    <name evidence="3" type="ORF">J437_LFUL012104</name>
</gene>
<dbReference type="Proteomes" id="UP000792457">
    <property type="component" value="Unassembled WGS sequence"/>
</dbReference>
<keyword evidence="4" id="KW-1185">Reference proteome</keyword>
<proteinExistence type="predicted"/>
<dbReference type="AlphaFoldDB" id="A0A8K0P4Y0"/>
<accession>A0A8K0P4Y0</accession>
<reference evidence="3" key="2">
    <citation type="submission" date="2017-10" db="EMBL/GenBank/DDBJ databases">
        <title>Ladona fulva Genome sequencing and assembly.</title>
        <authorList>
            <person name="Murali S."/>
            <person name="Richards S."/>
            <person name="Bandaranaike D."/>
            <person name="Bellair M."/>
            <person name="Blankenburg K."/>
            <person name="Chao H."/>
            <person name="Dinh H."/>
            <person name="Doddapaneni H."/>
            <person name="Dugan-Rocha S."/>
            <person name="Elkadiri S."/>
            <person name="Gnanaolivu R."/>
            <person name="Hernandez B."/>
            <person name="Skinner E."/>
            <person name="Javaid M."/>
            <person name="Lee S."/>
            <person name="Li M."/>
            <person name="Ming W."/>
            <person name="Munidasa M."/>
            <person name="Muniz J."/>
            <person name="Nguyen L."/>
            <person name="Hughes D."/>
            <person name="Osuji N."/>
            <person name="Pu L.-L."/>
            <person name="Puazo M."/>
            <person name="Qu C."/>
            <person name="Quiroz J."/>
            <person name="Raj R."/>
            <person name="Weissenberger G."/>
            <person name="Xin Y."/>
            <person name="Zou X."/>
            <person name="Han Y."/>
            <person name="Worley K."/>
            <person name="Muzny D."/>
            <person name="Gibbs R."/>
        </authorList>
    </citation>
    <scope>NUCLEOTIDE SEQUENCE</scope>
    <source>
        <strain evidence="3">Sampled in the wild</strain>
    </source>
</reference>
<comment type="caution">
    <text evidence="3">The sequence shown here is derived from an EMBL/GenBank/DDBJ whole genome shotgun (WGS) entry which is preliminary data.</text>
</comment>
<dbReference type="InterPro" id="IPR029526">
    <property type="entry name" value="PGBD"/>
</dbReference>
<name>A0A8K0P4Y0_LADFU</name>